<dbReference type="SUPFAM" id="SSF52799">
    <property type="entry name" value="(Phosphotyrosine protein) phosphatases II"/>
    <property type="match status" value="1"/>
</dbReference>
<sequence length="297" mass="32049">MPLSRRALLSTAALSVAGAALTTPVAVARPSTRGAVRHVPLHGAVNVRDLGGCRTYDGESVRYGRAFRADELGKLTDADVSVLATLALTRVVDFRVPFEVERNGPDRLPAGLTPLARPVSDLGLYAQLLQIIGSKDPVKQEEWLGGGRAEELMRRIYRTFVTDPANRGQFAATLRDLAGANRGPLLYHCTSGKDRTGWTSYLVLRAVGVPGTVAEQDYLLSNTYRAEADRKLREQVKALGLMQNPDLLIPVQEVRQNYLTAALDQASQDFGGLGGYLRSGLGLDAATLLGLRSRLVG</sequence>
<dbReference type="InterPro" id="IPR029021">
    <property type="entry name" value="Prot-tyrosine_phosphatase-like"/>
</dbReference>
<dbReference type="InterPro" id="IPR026893">
    <property type="entry name" value="Tyr/Ser_Pase_IphP-type"/>
</dbReference>
<gene>
    <name evidence="2" type="ORF">ACFQVC_19790</name>
</gene>
<evidence type="ECO:0000313" key="2">
    <source>
        <dbReference type="EMBL" id="MFC7306455.1"/>
    </source>
</evidence>
<dbReference type="InterPro" id="IPR006311">
    <property type="entry name" value="TAT_signal"/>
</dbReference>
<dbReference type="RefSeq" id="WP_381831818.1">
    <property type="nucleotide sequence ID" value="NZ_JBHTCF010000008.1"/>
</dbReference>
<feature type="signal peptide" evidence="1">
    <location>
        <begin position="1"/>
        <end position="28"/>
    </location>
</feature>
<comment type="caution">
    <text evidence="2">The sequence shown here is derived from an EMBL/GenBank/DDBJ whole genome shotgun (WGS) entry which is preliminary data.</text>
</comment>
<keyword evidence="3" id="KW-1185">Reference proteome</keyword>
<dbReference type="Pfam" id="PF13350">
    <property type="entry name" value="Y_phosphatase3"/>
    <property type="match status" value="1"/>
</dbReference>
<reference evidence="3" key="1">
    <citation type="journal article" date="2019" name="Int. J. Syst. Evol. Microbiol.">
        <title>The Global Catalogue of Microorganisms (GCM) 10K type strain sequencing project: providing services to taxonomists for standard genome sequencing and annotation.</title>
        <authorList>
            <consortium name="The Broad Institute Genomics Platform"/>
            <consortium name="The Broad Institute Genome Sequencing Center for Infectious Disease"/>
            <person name="Wu L."/>
            <person name="Ma J."/>
        </authorList>
    </citation>
    <scope>NUCLEOTIDE SEQUENCE [LARGE SCALE GENOMIC DNA]</scope>
    <source>
        <strain evidence="3">SYNS20</strain>
    </source>
</reference>
<organism evidence="2 3">
    <name type="scientific">Streptomyces monticola</name>
    <dbReference type="NCBI Taxonomy" id="2666263"/>
    <lineage>
        <taxon>Bacteria</taxon>
        <taxon>Bacillati</taxon>
        <taxon>Actinomycetota</taxon>
        <taxon>Actinomycetes</taxon>
        <taxon>Kitasatosporales</taxon>
        <taxon>Streptomycetaceae</taxon>
        <taxon>Streptomyces</taxon>
    </lineage>
</organism>
<accession>A0ABW2JLP6</accession>
<protein>
    <submittedName>
        <fullName evidence="2">Tyrosine-protein phosphatase</fullName>
    </submittedName>
</protein>
<feature type="chain" id="PRO_5047501458" evidence="1">
    <location>
        <begin position="29"/>
        <end position="297"/>
    </location>
</feature>
<dbReference type="Gene3D" id="3.90.190.10">
    <property type="entry name" value="Protein tyrosine phosphatase superfamily"/>
    <property type="match status" value="1"/>
</dbReference>
<keyword evidence="1" id="KW-0732">Signal</keyword>
<name>A0ABW2JLP6_9ACTN</name>
<dbReference type="EMBL" id="JBHTCF010000008">
    <property type="protein sequence ID" value="MFC7306455.1"/>
    <property type="molecule type" value="Genomic_DNA"/>
</dbReference>
<evidence type="ECO:0000313" key="3">
    <source>
        <dbReference type="Proteomes" id="UP001596523"/>
    </source>
</evidence>
<evidence type="ECO:0000256" key="1">
    <source>
        <dbReference type="SAM" id="SignalP"/>
    </source>
</evidence>
<dbReference type="Proteomes" id="UP001596523">
    <property type="component" value="Unassembled WGS sequence"/>
</dbReference>
<proteinExistence type="predicted"/>
<dbReference type="PROSITE" id="PS51318">
    <property type="entry name" value="TAT"/>
    <property type="match status" value="1"/>
</dbReference>